<dbReference type="Pfam" id="PF02720">
    <property type="entry name" value="DUF222"/>
    <property type="match status" value="1"/>
</dbReference>
<accession>A0A849ABM9</accession>
<dbReference type="EMBL" id="JABEND010000009">
    <property type="protein sequence ID" value="NNG36996.1"/>
    <property type="molecule type" value="Genomic_DNA"/>
</dbReference>
<protein>
    <submittedName>
        <fullName evidence="3">DUF222 domain-containing protein</fullName>
    </submittedName>
</protein>
<dbReference type="RefSeq" id="WP_171200695.1">
    <property type="nucleotide sequence ID" value="NZ_JABEND010000009.1"/>
</dbReference>
<proteinExistence type="predicted"/>
<evidence type="ECO:0000313" key="4">
    <source>
        <dbReference type="Proteomes" id="UP000562984"/>
    </source>
</evidence>
<feature type="domain" description="DUF222" evidence="2">
    <location>
        <begin position="42"/>
        <end position="355"/>
    </location>
</feature>
<evidence type="ECO:0000256" key="1">
    <source>
        <dbReference type="SAM" id="MobiDB-lite"/>
    </source>
</evidence>
<gene>
    <name evidence="3" type="ORF">HKD39_15025</name>
</gene>
<comment type="caution">
    <text evidence="3">The sequence shown here is derived from an EMBL/GenBank/DDBJ whole genome shotgun (WGS) entry which is preliminary data.</text>
</comment>
<dbReference type="InterPro" id="IPR003870">
    <property type="entry name" value="DUF222"/>
</dbReference>
<feature type="compositionally biased region" description="Low complexity" evidence="1">
    <location>
        <begin position="291"/>
        <end position="304"/>
    </location>
</feature>
<sequence length="401" mass="42283">MSTVVSGDGSVDPLRRLCEEVIVALDSGEMARDAAAGIDRIAALEQLCGAAAGMIAAQSLAFERAERARQRAAGVRSREVGRGAAEQIGFARRMSPAGSARQLGVARSLSTRWPILFAQLRAGRVSWTQCQIVCRESRQLDDDQARLLDAGMSERVCGWSPADTERAVRKAVYTIDPHGSVDKRAHAESERRVTLRPLPDAMAMVSALLPVEQGVAIYTALTGAAKNTKTIGDQRTLDQLRADALIHRLSSADPRSADPHSADPRSADPRGAAPPGTSAFGAESADPATHPVPSAPSDPTTPDTENTGLVPHPAPPPILVNMTISANTLLANSNEPAILAGYGPIPAELGRALAAGEPLTRPEPAPPDLSADQHRQTNRLNQAQLSAVRLATALPQYPAAH</sequence>
<keyword evidence="4" id="KW-1185">Reference proteome</keyword>
<reference evidence="3 4" key="1">
    <citation type="submission" date="2020-05" db="EMBL/GenBank/DDBJ databases">
        <title>Nakamurella sp. DB0629 isolated from air conditioner.</title>
        <authorList>
            <person name="Kim D.H."/>
            <person name="Kim D.-U."/>
        </authorList>
    </citation>
    <scope>NUCLEOTIDE SEQUENCE [LARGE SCALE GENOMIC DNA]</scope>
    <source>
        <strain evidence="3 4">DB0629</strain>
    </source>
</reference>
<name>A0A849ABM9_9ACTN</name>
<feature type="compositionally biased region" description="Basic and acidic residues" evidence="1">
    <location>
        <begin position="255"/>
        <end position="268"/>
    </location>
</feature>
<evidence type="ECO:0000259" key="2">
    <source>
        <dbReference type="Pfam" id="PF02720"/>
    </source>
</evidence>
<feature type="region of interest" description="Disordered" evidence="1">
    <location>
        <begin position="249"/>
        <end position="314"/>
    </location>
</feature>
<evidence type="ECO:0000313" key="3">
    <source>
        <dbReference type="EMBL" id="NNG36996.1"/>
    </source>
</evidence>
<dbReference type="AlphaFoldDB" id="A0A849ABM9"/>
<dbReference type="Proteomes" id="UP000562984">
    <property type="component" value="Unassembled WGS sequence"/>
</dbReference>
<organism evidence="3 4">
    <name type="scientific">Nakamurella aerolata</name>
    <dbReference type="NCBI Taxonomy" id="1656892"/>
    <lineage>
        <taxon>Bacteria</taxon>
        <taxon>Bacillati</taxon>
        <taxon>Actinomycetota</taxon>
        <taxon>Actinomycetes</taxon>
        <taxon>Nakamurellales</taxon>
        <taxon>Nakamurellaceae</taxon>
        <taxon>Nakamurella</taxon>
    </lineage>
</organism>